<dbReference type="PANTHER" id="PTHR14440">
    <property type="entry name" value="DNA-DIRECTED RNA POLYMERASE I SUBUNIT RPA49"/>
    <property type="match status" value="1"/>
</dbReference>
<comment type="subcellular location">
    <subcellularLocation>
        <location evidence="1">Nucleus</location>
        <location evidence="1">Nucleolus</location>
    </subcellularLocation>
</comment>
<evidence type="ECO:0000256" key="4">
    <source>
        <dbReference type="ARBA" id="ARBA00023163"/>
    </source>
</evidence>
<dbReference type="GO" id="GO:0000428">
    <property type="term" value="C:DNA-directed RNA polymerase complex"/>
    <property type="evidence" value="ECO:0007669"/>
    <property type="project" value="UniProtKB-KW"/>
</dbReference>
<evidence type="ECO:0000256" key="2">
    <source>
        <dbReference type="ARBA" id="ARBA00009430"/>
    </source>
</evidence>
<dbReference type="InterPro" id="IPR009668">
    <property type="entry name" value="RNA_pol-assoc_fac_A49-like"/>
</dbReference>
<proteinExistence type="inferred from homology"/>
<accession>A0A1X0R4R9</accession>
<evidence type="ECO:0000313" key="7">
    <source>
        <dbReference type="EMBL" id="ORE06999.1"/>
    </source>
</evidence>
<keyword evidence="6" id="KW-0812">Transmembrane</keyword>
<dbReference type="EMBL" id="KV921912">
    <property type="protein sequence ID" value="ORE06999.1"/>
    <property type="molecule type" value="Genomic_DNA"/>
</dbReference>
<keyword evidence="6" id="KW-1133">Transmembrane helix</keyword>
<keyword evidence="5" id="KW-0539">Nucleus</keyword>
<dbReference type="VEuPathDB" id="FungiDB:BCV72DRAFT_274009"/>
<dbReference type="AlphaFoldDB" id="A0A1X0R4R9"/>
<keyword evidence="4" id="KW-0804">Transcription</keyword>
<reference evidence="7" key="1">
    <citation type="journal article" date="2016" name="Proc. Natl. Acad. Sci. U.S.A.">
        <title>Lipid metabolic changes in an early divergent fungus govern the establishment of a mutualistic symbiosis with endobacteria.</title>
        <authorList>
            <person name="Lastovetsky O.A."/>
            <person name="Gaspar M.L."/>
            <person name="Mondo S.J."/>
            <person name="LaButti K.M."/>
            <person name="Sandor L."/>
            <person name="Grigoriev I.V."/>
            <person name="Henry S.A."/>
            <person name="Pawlowska T.E."/>
        </authorList>
    </citation>
    <scope>NUCLEOTIDE SEQUENCE [LARGE SCALE GENOMIC DNA]</scope>
    <source>
        <strain evidence="7">ATCC 52814</strain>
    </source>
</reference>
<keyword evidence="6" id="KW-0472">Membrane</keyword>
<name>A0A1X0R4R9_RHIZD</name>
<dbReference type="Pfam" id="PF06870">
    <property type="entry name" value="RNA_pol_I_A49"/>
    <property type="match status" value="1"/>
</dbReference>
<evidence type="ECO:0000256" key="5">
    <source>
        <dbReference type="ARBA" id="ARBA00023242"/>
    </source>
</evidence>
<evidence type="ECO:0000256" key="1">
    <source>
        <dbReference type="ARBA" id="ARBA00004604"/>
    </source>
</evidence>
<evidence type="ECO:0000256" key="3">
    <source>
        <dbReference type="ARBA" id="ARBA00022478"/>
    </source>
</evidence>
<dbReference type="GO" id="GO:0006351">
    <property type="term" value="P:DNA-templated transcription"/>
    <property type="evidence" value="ECO:0007669"/>
    <property type="project" value="InterPro"/>
</dbReference>
<keyword evidence="3" id="KW-0240">DNA-directed RNA polymerase</keyword>
<dbReference type="Proteomes" id="UP000242414">
    <property type="component" value="Unassembled WGS sequence"/>
</dbReference>
<protein>
    <submittedName>
        <fullName evidence="7">RNA polymerase I associated factor, A49-like protein</fullName>
    </submittedName>
</protein>
<gene>
    <name evidence="7" type="ORF">BCV72DRAFT_274009</name>
</gene>
<evidence type="ECO:0000256" key="6">
    <source>
        <dbReference type="SAM" id="Phobius"/>
    </source>
</evidence>
<dbReference type="GO" id="GO:0005730">
    <property type="term" value="C:nucleolus"/>
    <property type="evidence" value="ECO:0007669"/>
    <property type="project" value="UniProtKB-SubCell"/>
</dbReference>
<dbReference type="OrthoDB" id="532500at2759"/>
<dbReference type="GO" id="GO:0003677">
    <property type="term" value="F:DNA binding"/>
    <property type="evidence" value="ECO:0007669"/>
    <property type="project" value="InterPro"/>
</dbReference>
<organism evidence="7">
    <name type="scientific">Rhizopus microsporus var. microsporus</name>
    <dbReference type="NCBI Taxonomy" id="86635"/>
    <lineage>
        <taxon>Eukaryota</taxon>
        <taxon>Fungi</taxon>
        <taxon>Fungi incertae sedis</taxon>
        <taxon>Mucoromycota</taxon>
        <taxon>Mucoromycotina</taxon>
        <taxon>Mucoromycetes</taxon>
        <taxon>Mucorales</taxon>
        <taxon>Mucorineae</taxon>
        <taxon>Rhizopodaceae</taxon>
        <taxon>Rhizopus</taxon>
    </lineage>
</organism>
<comment type="similarity">
    <text evidence="2">Belongs to the eukaryotic RPA49/POLR1E RNA polymerase subunit family.</text>
</comment>
<feature type="transmembrane region" description="Helical" evidence="6">
    <location>
        <begin position="329"/>
        <end position="347"/>
    </location>
</feature>
<sequence>MGKRKHSDEQSSRHVKIVVAEKQTDVEPPYLVAFPGTKPSSDLIYTPHRREEEGKKAEQRVISGETEKVIYTGSNFGRDAIDTHCKYLVGVYSKKENTLSITNAPIMRMNRTVKALQTESNVQGSATRGMAARAALGLAFGTVKAKKQLNSDERNLVTGEQLADDMDNLHSEIGKSTANIPKKDELKKSMETALPVPKHNIEAESPEEAYDLSSIVTDEELNSINPKELLKETSLEGVKSHLAYRDSKFINDRLMAIIAASGKKDRKRVRTLMYINILMAYYVRVRASDLKDRRKVETALKNPSSIILDGLAERYTESNTRTPVMADKLLLYMFTLILSVSGYSVVIDQLGKDLLLKPIKITSLFKTLGCKIDKASTEECRELGTKSAKKAQLIVPLKFPEVRTGGGPRR</sequence>